<dbReference type="EMBL" id="MWWV01000018">
    <property type="protein sequence ID" value="OZG55576.1"/>
    <property type="molecule type" value="Genomic_DNA"/>
</dbReference>
<reference evidence="2 3" key="1">
    <citation type="journal article" date="2017" name="BMC Genomics">
        <title>Comparative genomic and phylogenomic analyses of the Bifidobacteriaceae family.</title>
        <authorList>
            <person name="Lugli G.A."/>
            <person name="Milani C."/>
            <person name="Turroni F."/>
            <person name="Duranti S."/>
            <person name="Mancabelli L."/>
            <person name="Mangifesta M."/>
            <person name="Ferrario C."/>
            <person name="Modesto M."/>
            <person name="Mattarelli P."/>
            <person name="Jiri K."/>
            <person name="van Sinderen D."/>
            <person name="Ventura M."/>
        </authorList>
    </citation>
    <scope>NUCLEOTIDE SEQUENCE [LARGE SCALE GENOMIC DNA]</scope>
    <source>
        <strain evidence="2 3">DSM 100201</strain>
    </source>
</reference>
<keyword evidence="3" id="KW-1185">Reference proteome</keyword>
<evidence type="ECO:0000256" key="1">
    <source>
        <dbReference type="SAM" id="SignalP"/>
    </source>
</evidence>
<dbReference type="AlphaFoldDB" id="A0A261F9J0"/>
<gene>
    <name evidence="2" type="ORF">BTIS_1948</name>
</gene>
<evidence type="ECO:0000313" key="3">
    <source>
        <dbReference type="Proteomes" id="UP000216444"/>
    </source>
</evidence>
<name>A0A261F9J0_9BIFI</name>
<keyword evidence="1" id="KW-0732">Signal</keyword>
<feature type="chain" id="PRO_5038370429" evidence="1">
    <location>
        <begin position="22"/>
        <end position="52"/>
    </location>
</feature>
<protein>
    <submittedName>
        <fullName evidence="2">Uncharacterized protein</fullName>
    </submittedName>
</protein>
<accession>A0A261F9J0</accession>
<comment type="caution">
    <text evidence="2">The sequence shown here is derived from an EMBL/GenBank/DDBJ whole genome shotgun (WGS) entry which is preliminary data.</text>
</comment>
<proteinExistence type="predicted"/>
<dbReference type="Proteomes" id="UP000216444">
    <property type="component" value="Unassembled WGS sequence"/>
</dbReference>
<feature type="signal peptide" evidence="1">
    <location>
        <begin position="1"/>
        <end position="21"/>
    </location>
</feature>
<organism evidence="2 3">
    <name type="scientific">Bifidobacterium tissieri</name>
    <dbReference type="NCBI Taxonomy" id="1630162"/>
    <lineage>
        <taxon>Bacteria</taxon>
        <taxon>Bacillati</taxon>
        <taxon>Actinomycetota</taxon>
        <taxon>Actinomycetes</taxon>
        <taxon>Bifidobacteriales</taxon>
        <taxon>Bifidobacteriaceae</taxon>
        <taxon>Bifidobacterium</taxon>
    </lineage>
</organism>
<sequence>MKTTIAILMTLATLFGPVANTGENDANLNEPQPTNIGCIIPWLFPLGCPHSK</sequence>
<evidence type="ECO:0000313" key="2">
    <source>
        <dbReference type="EMBL" id="OZG55576.1"/>
    </source>
</evidence>